<sequence>MKILFIHSSINQKRRQAAIRGVIKDGVWMVESNDVKAEFKDHFQSQFSKDGGVRPTILSDSFLKLSTDQITSLDTPFSCEEITKAMWDCGWIRLQVRMGSRLVSSRDFRSLIECQYKIIGKLLANRLAMVIDSIVIPEQSGFIKGRQILDGPMMLNFLFEVMNKMRFTVNWIAWVKATLTSSRASVLLNGALTEEFDIQRGFRQGSVDMILRQLDFSCIKPMIDKFNKKLSSWKAKLLSIGGRLTLLKSVMGSLAIYYMSIYKVPVTVLKMLESLRARFFWGADLGERKLHWIAWNRVLSARDSGGLGVGSLDAFNKALLFKWIWRFRDNSNALWEHIVSSIHDTYTEGVLGLYNTPKFVLRSGMLNIRGHYFIVQ</sequence>
<evidence type="ECO:0000313" key="1">
    <source>
        <dbReference type="EMBL" id="GFA90871.1"/>
    </source>
</evidence>
<gene>
    <name evidence="1" type="ORF">Tci_662843</name>
</gene>
<dbReference type="PANTHER" id="PTHR33116">
    <property type="entry name" value="REVERSE TRANSCRIPTASE ZINC-BINDING DOMAIN-CONTAINING PROTEIN-RELATED-RELATED"/>
    <property type="match status" value="1"/>
</dbReference>
<dbReference type="AlphaFoldDB" id="A0A699KEP5"/>
<keyword evidence="1" id="KW-0548">Nucleotidyltransferase</keyword>
<reference evidence="1" key="1">
    <citation type="journal article" date="2019" name="Sci. Rep.">
        <title>Draft genome of Tanacetum cinerariifolium, the natural source of mosquito coil.</title>
        <authorList>
            <person name="Yamashiro T."/>
            <person name="Shiraishi A."/>
            <person name="Satake H."/>
            <person name="Nakayama K."/>
        </authorList>
    </citation>
    <scope>NUCLEOTIDE SEQUENCE</scope>
</reference>
<comment type="caution">
    <text evidence="1">The sequence shown here is derived from an EMBL/GenBank/DDBJ whole genome shotgun (WGS) entry which is preliminary data.</text>
</comment>
<accession>A0A699KEP5</accession>
<keyword evidence="1" id="KW-0808">Transferase</keyword>
<keyword evidence="1" id="KW-0695">RNA-directed DNA polymerase</keyword>
<dbReference type="EMBL" id="BKCJ010512039">
    <property type="protein sequence ID" value="GFA90871.1"/>
    <property type="molecule type" value="Genomic_DNA"/>
</dbReference>
<dbReference type="GO" id="GO:0003964">
    <property type="term" value="F:RNA-directed DNA polymerase activity"/>
    <property type="evidence" value="ECO:0007669"/>
    <property type="project" value="UniProtKB-KW"/>
</dbReference>
<organism evidence="1">
    <name type="scientific">Tanacetum cinerariifolium</name>
    <name type="common">Dalmatian daisy</name>
    <name type="synonym">Chrysanthemum cinerariifolium</name>
    <dbReference type="NCBI Taxonomy" id="118510"/>
    <lineage>
        <taxon>Eukaryota</taxon>
        <taxon>Viridiplantae</taxon>
        <taxon>Streptophyta</taxon>
        <taxon>Embryophyta</taxon>
        <taxon>Tracheophyta</taxon>
        <taxon>Spermatophyta</taxon>
        <taxon>Magnoliopsida</taxon>
        <taxon>eudicotyledons</taxon>
        <taxon>Gunneridae</taxon>
        <taxon>Pentapetalae</taxon>
        <taxon>asterids</taxon>
        <taxon>campanulids</taxon>
        <taxon>Asterales</taxon>
        <taxon>Asteraceae</taxon>
        <taxon>Asteroideae</taxon>
        <taxon>Anthemideae</taxon>
        <taxon>Anthemidinae</taxon>
        <taxon>Tanacetum</taxon>
    </lineage>
</organism>
<protein>
    <submittedName>
        <fullName evidence="1">Reverse transcriptase domain, reverse transcriptase zinc-binding domain protein</fullName>
    </submittedName>
</protein>
<dbReference type="PANTHER" id="PTHR33116:SF78">
    <property type="entry name" value="OS12G0587133 PROTEIN"/>
    <property type="match status" value="1"/>
</dbReference>
<proteinExistence type="predicted"/>
<name>A0A699KEP5_TANCI</name>